<proteinExistence type="predicted"/>
<dbReference type="PANTHER" id="PTHR14678:SF1">
    <property type="entry name" value="ZINC FINGER PROTEIN 750"/>
    <property type="match status" value="1"/>
</dbReference>
<dbReference type="GO" id="GO:0000978">
    <property type="term" value="F:RNA polymerase II cis-regulatory region sequence-specific DNA binding"/>
    <property type="evidence" value="ECO:0007669"/>
    <property type="project" value="TreeGrafter"/>
</dbReference>
<dbReference type="InterPro" id="IPR039064">
    <property type="entry name" value="ZNF750_Znf"/>
</dbReference>
<evidence type="ECO:0000313" key="13">
    <source>
        <dbReference type="EMBL" id="KAG5832726.1"/>
    </source>
</evidence>
<dbReference type="EMBL" id="JAFIRN010000017">
    <property type="protein sequence ID" value="KAG5832726.1"/>
    <property type="molecule type" value="Genomic_DNA"/>
</dbReference>
<dbReference type="AlphaFoldDB" id="A0A9D3LLM4"/>
<evidence type="ECO:0000259" key="12">
    <source>
        <dbReference type="Pfam" id="PF15269"/>
    </source>
</evidence>
<dbReference type="Pfam" id="PF15269">
    <property type="entry name" value="zf-C2H2_7"/>
    <property type="match status" value="1"/>
</dbReference>
<comment type="caution">
    <text evidence="13">The sequence shown here is derived from an EMBL/GenBank/DDBJ whole genome shotgun (WGS) entry which is preliminary data.</text>
</comment>
<evidence type="ECO:0000256" key="9">
    <source>
        <dbReference type="ARBA" id="ARBA00023242"/>
    </source>
</evidence>
<evidence type="ECO:0000256" key="4">
    <source>
        <dbReference type="ARBA" id="ARBA00022782"/>
    </source>
</evidence>
<comment type="subcellular location">
    <subcellularLocation>
        <location evidence="1">Nucleus</location>
    </subcellularLocation>
</comment>
<keyword evidence="5" id="KW-0862">Zinc</keyword>
<evidence type="ECO:0000256" key="6">
    <source>
        <dbReference type="ARBA" id="ARBA00023015"/>
    </source>
</evidence>
<evidence type="ECO:0000256" key="8">
    <source>
        <dbReference type="ARBA" id="ARBA00023163"/>
    </source>
</evidence>
<keyword evidence="9" id="KW-0539">Nucleus</keyword>
<dbReference type="PANTHER" id="PTHR14678">
    <property type="entry name" value="PROLINE-RICH PROTEIN 35-RELATED"/>
    <property type="match status" value="1"/>
</dbReference>
<feature type="compositionally biased region" description="Basic residues" evidence="11">
    <location>
        <begin position="77"/>
        <end position="90"/>
    </location>
</feature>
<dbReference type="GO" id="GO:0008544">
    <property type="term" value="P:epidermis development"/>
    <property type="evidence" value="ECO:0007669"/>
    <property type="project" value="TreeGrafter"/>
</dbReference>
<feature type="region of interest" description="Disordered" evidence="11">
    <location>
        <begin position="1"/>
        <end position="20"/>
    </location>
</feature>
<keyword evidence="2" id="KW-0479">Metal-binding</keyword>
<dbReference type="InterPro" id="IPR039363">
    <property type="entry name" value="ZNF750"/>
</dbReference>
<keyword evidence="3" id="KW-0863">Zinc-finger</keyword>
<feature type="compositionally biased region" description="Basic residues" evidence="11">
    <location>
        <begin position="507"/>
        <end position="516"/>
    </location>
</feature>
<feature type="compositionally biased region" description="Polar residues" evidence="11">
    <location>
        <begin position="349"/>
        <end position="360"/>
    </location>
</feature>
<evidence type="ECO:0000313" key="14">
    <source>
        <dbReference type="Proteomes" id="UP001044222"/>
    </source>
</evidence>
<feature type="compositionally biased region" description="Polar residues" evidence="11">
    <location>
        <begin position="332"/>
        <end position="342"/>
    </location>
</feature>
<dbReference type="GO" id="GO:0005634">
    <property type="term" value="C:nucleus"/>
    <property type="evidence" value="ECO:0007669"/>
    <property type="project" value="UniProtKB-SubCell"/>
</dbReference>
<accession>A0A9D3LLM4</accession>
<evidence type="ECO:0000256" key="7">
    <source>
        <dbReference type="ARBA" id="ARBA00023159"/>
    </source>
</evidence>
<evidence type="ECO:0000256" key="2">
    <source>
        <dbReference type="ARBA" id="ARBA00022723"/>
    </source>
</evidence>
<evidence type="ECO:0000256" key="11">
    <source>
        <dbReference type="SAM" id="MobiDB-lite"/>
    </source>
</evidence>
<reference evidence="13" key="1">
    <citation type="submission" date="2021-01" db="EMBL/GenBank/DDBJ databases">
        <title>A chromosome-scale assembly of European eel, Anguilla anguilla.</title>
        <authorList>
            <person name="Henkel C."/>
            <person name="Jong-Raadsen S.A."/>
            <person name="Dufour S."/>
            <person name="Weltzien F.-A."/>
            <person name="Palstra A.P."/>
            <person name="Pelster B."/>
            <person name="Spaink H.P."/>
            <person name="Van Den Thillart G.E."/>
            <person name="Jansen H."/>
            <person name="Zahm M."/>
            <person name="Klopp C."/>
            <person name="Cedric C."/>
            <person name="Louis A."/>
            <person name="Berthelot C."/>
            <person name="Parey E."/>
            <person name="Roest Crollius H."/>
            <person name="Montfort J."/>
            <person name="Robinson-Rechavi M."/>
            <person name="Bucao C."/>
            <person name="Bouchez O."/>
            <person name="Gislard M."/>
            <person name="Lluch J."/>
            <person name="Milhes M."/>
            <person name="Lampietro C."/>
            <person name="Lopez Roques C."/>
            <person name="Donnadieu C."/>
            <person name="Braasch I."/>
            <person name="Desvignes T."/>
            <person name="Postlethwait J."/>
            <person name="Bobe J."/>
            <person name="Guiguen Y."/>
            <person name="Dirks R."/>
        </authorList>
    </citation>
    <scope>NUCLEOTIDE SEQUENCE</scope>
    <source>
        <strain evidence="13">Tag_6206</strain>
        <tissue evidence="13">Liver</tissue>
    </source>
</reference>
<feature type="domain" description="Zinc finger protein 750-like zinc finger" evidence="12">
    <location>
        <begin position="5"/>
        <end position="57"/>
    </location>
</feature>
<keyword evidence="8" id="KW-0804">Transcription</keyword>
<feature type="region of interest" description="Disordered" evidence="11">
    <location>
        <begin position="432"/>
        <end position="451"/>
    </location>
</feature>
<keyword evidence="7" id="KW-0010">Activator</keyword>
<dbReference type="GO" id="GO:0001228">
    <property type="term" value="F:DNA-binding transcription activator activity, RNA polymerase II-specific"/>
    <property type="evidence" value="ECO:0007669"/>
    <property type="project" value="TreeGrafter"/>
</dbReference>
<dbReference type="GO" id="GO:0030154">
    <property type="term" value="P:cell differentiation"/>
    <property type="evidence" value="ECO:0007669"/>
    <property type="project" value="UniProtKB-KW"/>
</dbReference>
<name>A0A9D3LLM4_ANGAN</name>
<organism evidence="13 14">
    <name type="scientific">Anguilla anguilla</name>
    <name type="common">European freshwater eel</name>
    <name type="synonym">Muraena anguilla</name>
    <dbReference type="NCBI Taxonomy" id="7936"/>
    <lineage>
        <taxon>Eukaryota</taxon>
        <taxon>Metazoa</taxon>
        <taxon>Chordata</taxon>
        <taxon>Craniata</taxon>
        <taxon>Vertebrata</taxon>
        <taxon>Euteleostomi</taxon>
        <taxon>Actinopterygii</taxon>
        <taxon>Neopterygii</taxon>
        <taxon>Teleostei</taxon>
        <taxon>Anguilliformes</taxon>
        <taxon>Anguillidae</taxon>
        <taxon>Anguilla</taxon>
    </lineage>
</organism>
<evidence type="ECO:0000256" key="10">
    <source>
        <dbReference type="ARBA" id="ARBA00040216"/>
    </source>
</evidence>
<dbReference type="Proteomes" id="UP001044222">
    <property type="component" value="Chromosome 17"/>
</dbReference>
<evidence type="ECO:0000256" key="3">
    <source>
        <dbReference type="ARBA" id="ARBA00022771"/>
    </source>
</evidence>
<feature type="compositionally biased region" description="Basic and acidic residues" evidence="11">
    <location>
        <begin position="91"/>
        <end position="113"/>
    </location>
</feature>
<dbReference type="GO" id="GO:0008270">
    <property type="term" value="F:zinc ion binding"/>
    <property type="evidence" value="ECO:0007669"/>
    <property type="project" value="UniProtKB-KW"/>
</dbReference>
<protein>
    <recommendedName>
        <fullName evidence="10">Zinc finger protein 750</fullName>
    </recommendedName>
</protein>
<evidence type="ECO:0000256" key="1">
    <source>
        <dbReference type="ARBA" id="ARBA00004123"/>
    </source>
</evidence>
<feature type="region of interest" description="Disordered" evidence="11">
    <location>
        <begin position="60"/>
        <end position="123"/>
    </location>
</feature>
<feature type="region of interest" description="Disordered" evidence="11">
    <location>
        <begin position="482"/>
        <end position="531"/>
    </location>
</feature>
<dbReference type="GO" id="GO:1990841">
    <property type="term" value="F:promoter-specific chromatin binding"/>
    <property type="evidence" value="ECO:0007669"/>
    <property type="project" value="TreeGrafter"/>
</dbReference>
<feature type="compositionally biased region" description="Basic and acidic residues" evidence="11">
    <location>
        <begin position="396"/>
        <end position="419"/>
    </location>
</feature>
<keyword evidence="6" id="KW-0805">Transcription regulation</keyword>
<evidence type="ECO:0000256" key="5">
    <source>
        <dbReference type="ARBA" id="ARBA00022833"/>
    </source>
</evidence>
<keyword evidence="4" id="KW-0221">Differentiation</keyword>
<keyword evidence="14" id="KW-1185">Reference proteome</keyword>
<sequence>MTAGQARKPKRPHYVPRPPGKPFRYQCFQCPFTCNEKSHLFNHLKYDLCKDSIALVTGLRGGRARRAKAPAPTPAPRRPRSPRRAAPPRRGRAEGAEGGAARDDGTSHTRTPEENPSLPVLSPPFYRPTLTWGHPTEFTPPGFQREDLATCDYPHPGAPGYPTFVPPEHPLLIYRRSVLPWDTDGTRSPDHQGPLHPTPPPLLLTEHPYGYYPTLHQTPPHRFELHCTPKQLLHSYPGPGYPNREAHSRHPWLVYPVSDQEGDPRSVPAWAAHWGMGGREWAWPGRQDWGMGRESRMSPRQACSALGSPDRPGQSETDSPLYSSLGEEGLRSTYQSGDSTPHTKPIRWSVSSVSSQQEGTVLQARRSARGSLGHPISYSAEEEEDEEFPLNLSTKDWTEEERTKDFHTSRGRHASKERTPQNTTLNLALRESLGRTPESSLHPPDGETSEARRHTAALALCLLAGSCSDRLNNATTPSTCGEAAASAQRSHKVKGQRRPGCEDVHRSLQRHPKRPKTAQLFPATSRRHRCS</sequence>
<feature type="region of interest" description="Disordered" evidence="11">
    <location>
        <begin position="285"/>
        <end position="425"/>
    </location>
</feature>
<gene>
    <name evidence="13" type="ORF">ANANG_G00294220</name>
</gene>